<dbReference type="PANTHER" id="PTHR42067">
    <property type="entry name" value="YALI0C15378P"/>
    <property type="match status" value="1"/>
</dbReference>
<comment type="caution">
    <text evidence="4">The sequence shown here is derived from an EMBL/GenBank/DDBJ whole genome shotgun (WGS) entry which is preliminary data.</text>
</comment>
<name>A0A5M3ZDR5_ASPTE</name>
<accession>A0A5M3ZDR5</accession>
<evidence type="ECO:0000256" key="1">
    <source>
        <dbReference type="SAM" id="Coils"/>
    </source>
</evidence>
<proteinExistence type="predicted"/>
<dbReference type="Proteomes" id="UP000452235">
    <property type="component" value="Unassembled WGS sequence"/>
</dbReference>
<dbReference type="OrthoDB" id="8064436at2759"/>
<organism evidence="4 5">
    <name type="scientific">Aspergillus terreus</name>
    <dbReference type="NCBI Taxonomy" id="33178"/>
    <lineage>
        <taxon>Eukaryota</taxon>
        <taxon>Fungi</taxon>
        <taxon>Dikarya</taxon>
        <taxon>Ascomycota</taxon>
        <taxon>Pezizomycotina</taxon>
        <taxon>Eurotiomycetes</taxon>
        <taxon>Eurotiomycetidae</taxon>
        <taxon>Eurotiales</taxon>
        <taxon>Aspergillaceae</taxon>
        <taxon>Aspergillus</taxon>
        <taxon>Aspergillus subgen. Circumdati</taxon>
    </lineage>
</organism>
<feature type="compositionally biased region" description="Basic residues" evidence="2">
    <location>
        <begin position="234"/>
        <end position="250"/>
    </location>
</feature>
<feature type="region of interest" description="Disordered" evidence="2">
    <location>
        <begin position="228"/>
        <end position="382"/>
    </location>
</feature>
<feature type="compositionally biased region" description="Polar residues" evidence="2">
    <location>
        <begin position="355"/>
        <end position="366"/>
    </location>
</feature>
<keyword evidence="5" id="KW-1185">Reference proteome</keyword>
<protein>
    <recommendedName>
        <fullName evidence="3">XRCC4 coiled-coil domain-containing protein</fullName>
    </recommendedName>
</protein>
<reference evidence="4 5" key="1">
    <citation type="submission" date="2020-01" db="EMBL/GenBank/DDBJ databases">
        <title>Aspergillus terreus IFO 6365 whole genome shotgun sequence.</title>
        <authorList>
            <person name="Kanamasa S."/>
            <person name="Takahashi H."/>
        </authorList>
    </citation>
    <scope>NUCLEOTIDE SEQUENCE [LARGE SCALE GENOMIC DNA]</scope>
    <source>
        <strain evidence="4 5">IFO 6365</strain>
    </source>
</reference>
<feature type="compositionally biased region" description="Acidic residues" evidence="2">
    <location>
        <begin position="368"/>
        <end position="382"/>
    </location>
</feature>
<sequence length="382" mass="42935">MPPSNPPPFPRILRIPRSDDPASFALLHVNRTGNEYTIAATEGETPYTGTVRQSQLKKLRAKNYQDSDEEWQRVISYVFGDMSHITGNDTRAGIESSASIVGEGDEDKELIITIRKRIQGITQRLGSVSLKQDDEQAIELFDWTGMAVARADVIEDQLSSLRDRYRAAEDTINRLNKQLEDFISAKHQHEEQLMTDFVQLLNEKKLKIRNQQRLLASANVDPEKLSDLQAATFGRRRTPASKSRNSKRSARQMDAKESESEDGFEEMEVDQPQNRRDAQEPDETDDEQRSTPQPLEDNEETVTDDESSASASGQDHENADGESSGKRLSARPALKKSTEPPPRRELPFARRPQAKSDSPAKQPSQQDEAGEDTAGETDDDEL</sequence>
<dbReference type="InterPro" id="IPR053962">
    <property type="entry name" value="XRCC4_CC"/>
</dbReference>
<dbReference type="PANTHER" id="PTHR42067:SF1">
    <property type="entry name" value="MITOTIC APPARATUS PROTEIN P62"/>
    <property type="match status" value="1"/>
</dbReference>
<evidence type="ECO:0000313" key="5">
    <source>
        <dbReference type="Proteomes" id="UP000452235"/>
    </source>
</evidence>
<dbReference type="EMBL" id="BLJY01000012">
    <property type="protein sequence ID" value="GFF20250.1"/>
    <property type="molecule type" value="Genomic_DNA"/>
</dbReference>
<evidence type="ECO:0000256" key="2">
    <source>
        <dbReference type="SAM" id="MobiDB-lite"/>
    </source>
</evidence>
<evidence type="ECO:0000313" key="4">
    <source>
        <dbReference type="EMBL" id="GFF20250.1"/>
    </source>
</evidence>
<feature type="compositionally biased region" description="Basic and acidic residues" evidence="2">
    <location>
        <begin position="314"/>
        <end position="325"/>
    </location>
</feature>
<dbReference type="AlphaFoldDB" id="A0A5M3ZDR5"/>
<feature type="compositionally biased region" description="Acidic residues" evidence="2">
    <location>
        <begin position="296"/>
        <end position="307"/>
    </location>
</feature>
<feature type="compositionally biased region" description="Basic and acidic residues" evidence="2">
    <location>
        <begin position="336"/>
        <end position="348"/>
    </location>
</feature>
<evidence type="ECO:0000259" key="3">
    <source>
        <dbReference type="Pfam" id="PF21924"/>
    </source>
</evidence>
<keyword evidence="1" id="KW-0175">Coiled coil</keyword>
<dbReference type="InterPro" id="IPR014751">
    <property type="entry name" value="XRCC4-like_C"/>
</dbReference>
<dbReference type="SUPFAM" id="SSF58022">
    <property type="entry name" value="XRCC4, C-terminal oligomerization domain"/>
    <property type="match status" value="1"/>
</dbReference>
<feature type="compositionally biased region" description="Acidic residues" evidence="2">
    <location>
        <begin position="259"/>
        <end position="269"/>
    </location>
</feature>
<feature type="domain" description="XRCC4 coiled-coil" evidence="3">
    <location>
        <begin position="172"/>
        <end position="210"/>
    </location>
</feature>
<feature type="coiled-coil region" evidence="1">
    <location>
        <begin position="151"/>
        <end position="192"/>
    </location>
</feature>
<gene>
    <name evidence="4" type="ORF">ATEIFO6365_0012000600</name>
</gene>
<dbReference type="Pfam" id="PF21924">
    <property type="entry name" value="XRCC4_CC"/>
    <property type="match status" value="1"/>
</dbReference>
<dbReference type="Gene3D" id="1.20.5.370">
    <property type="match status" value="1"/>
</dbReference>
<dbReference type="VEuPathDB" id="FungiDB:ATEG_07973"/>